<dbReference type="Gene3D" id="3.90.640.10">
    <property type="entry name" value="Actin, Chain A, domain 4"/>
    <property type="match status" value="1"/>
</dbReference>
<evidence type="ECO:0000256" key="9">
    <source>
        <dbReference type="ARBA" id="ARBA00031901"/>
    </source>
</evidence>
<dbReference type="EMBL" id="KV454016">
    <property type="protein sequence ID" value="ODV94287.1"/>
    <property type="molecule type" value="Genomic_DNA"/>
</dbReference>
<comment type="similarity">
    <text evidence="2">Belongs to the actin family. ARP3 subfamily.</text>
</comment>
<dbReference type="Pfam" id="PF00022">
    <property type="entry name" value="Actin"/>
    <property type="match status" value="1"/>
</dbReference>
<evidence type="ECO:0000313" key="11">
    <source>
        <dbReference type="Proteomes" id="UP000094236"/>
    </source>
</evidence>
<reference evidence="11" key="1">
    <citation type="submission" date="2016-05" db="EMBL/GenBank/DDBJ databases">
        <title>Comparative genomics of biotechnologically important yeasts.</title>
        <authorList>
            <consortium name="DOE Joint Genome Institute"/>
            <person name="Riley R."/>
            <person name="Haridas S."/>
            <person name="Wolfe K.H."/>
            <person name="Lopes M.R."/>
            <person name="Hittinger C.T."/>
            <person name="Goker M."/>
            <person name="Salamov A."/>
            <person name="Wisecaver J."/>
            <person name="Long T.M."/>
            <person name="Aerts A.L."/>
            <person name="Barry K."/>
            <person name="Choi C."/>
            <person name="Clum A."/>
            <person name="Coughlan A.Y."/>
            <person name="Deshpande S."/>
            <person name="Douglass A.P."/>
            <person name="Hanson S.J."/>
            <person name="Klenk H.-P."/>
            <person name="Labutti K."/>
            <person name="Lapidus A."/>
            <person name="Lindquist E."/>
            <person name="Lipzen A."/>
            <person name="Meier-Kolthoff J.P."/>
            <person name="Ohm R.A."/>
            <person name="Otillar R.P."/>
            <person name="Pangilinan J."/>
            <person name="Peng Y."/>
            <person name="Rokas A."/>
            <person name="Rosa C.A."/>
            <person name="Scheuner C."/>
            <person name="Sibirny A.A."/>
            <person name="Slot J.C."/>
            <person name="Stielow J.B."/>
            <person name="Sun H."/>
            <person name="Kurtzman C.P."/>
            <person name="Blackwell M."/>
            <person name="Grigoriev I.V."/>
            <person name="Jeffries T.W."/>
        </authorList>
    </citation>
    <scope>NUCLEOTIDE SEQUENCE [LARGE SCALE GENOMIC DNA]</scope>
    <source>
        <strain evidence="11">NRRL Y-2460</strain>
    </source>
</reference>
<organism evidence="10 11">
    <name type="scientific">Pachysolen tannophilus NRRL Y-2460</name>
    <dbReference type="NCBI Taxonomy" id="669874"/>
    <lineage>
        <taxon>Eukaryota</taxon>
        <taxon>Fungi</taxon>
        <taxon>Dikarya</taxon>
        <taxon>Ascomycota</taxon>
        <taxon>Saccharomycotina</taxon>
        <taxon>Pichiomycetes</taxon>
        <taxon>Pachysolenaceae</taxon>
        <taxon>Pachysolen</taxon>
    </lineage>
</organism>
<dbReference type="FunFam" id="3.30.420.40:FF:000029">
    <property type="entry name" value="Actin-related protein 3"/>
    <property type="match status" value="1"/>
</dbReference>
<evidence type="ECO:0000256" key="2">
    <source>
        <dbReference type="ARBA" id="ARBA00006681"/>
    </source>
</evidence>
<evidence type="ECO:0000256" key="3">
    <source>
        <dbReference type="ARBA" id="ARBA00022490"/>
    </source>
</evidence>
<dbReference type="GO" id="GO:0051285">
    <property type="term" value="C:cell cortex of cell tip"/>
    <property type="evidence" value="ECO:0007669"/>
    <property type="project" value="EnsemblFungi"/>
</dbReference>
<dbReference type="InterPro" id="IPR043129">
    <property type="entry name" value="ATPase_NBD"/>
</dbReference>
<keyword evidence="6" id="KW-0009">Actin-binding</keyword>
<evidence type="ECO:0000313" key="10">
    <source>
        <dbReference type="EMBL" id="ODV94287.1"/>
    </source>
</evidence>
<dbReference type="GO" id="GO:0005885">
    <property type="term" value="C:Arp2/3 protein complex"/>
    <property type="evidence" value="ECO:0007669"/>
    <property type="project" value="EnsemblFungi"/>
</dbReference>
<accession>A0A1E4TRD6</accession>
<dbReference type="Gene3D" id="3.30.420.40">
    <property type="match status" value="2"/>
</dbReference>
<dbReference type="GO" id="GO:0032153">
    <property type="term" value="C:cell division site"/>
    <property type="evidence" value="ECO:0007669"/>
    <property type="project" value="EnsemblFungi"/>
</dbReference>
<dbReference type="GO" id="GO:0030479">
    <property type="term" value="C:actin cortical patch"/>
    <property type="evidence" value="ECO:0007669"/>
    <property type="project" value="EnsemblFungi"/>
</dbReference>
<dbReference type="GO" id="GO:0030041">
    <property type="term" value="P:actin filament polymerization"/>
    <property type="evidence" value="ECO:0007669"/>
    <property type="project" value="EnsemblFungi"/>
</dbReference>
<dbReference type="GO" id="GO:0005524">
    <property type="term" value="F:ATP binding"/>
    <property type="evidence" value="ECO:0007669"/>
    <property type="project" value="UniProtKB-KW"/>
</dbReference>
<evidence type="ECO:0000256" key="4">
    <source>
        <dbReference type="ARBA" id="ARBA00022741"/>
    </source>
</evidence>
<comment type="subcellular location">
    <subcellularLocation>
        <location evidence="1">Cytoplasm</location>
        <location evidence="1">Cytoskeleton</location>
    </subcellularLocation>
</comment>
<dbReference type="FunFam" id="3.90.640.10:FF:000006">
    <property type="entry name" value="Actin-related protein 3 (ARP3)"/>
    <property type="match status" value="1"/>
</dbReference>
<dbReference type="InterPro" id="IPR004000">
    <property type="entry name" value="Actin"/>
</dbReference>
<dbReference type="FunFam" id="3.30.420.40:FF:000058">
    <property type="entry name" value="Putative actin-related protein 5"/>
    <property type="match status" value="1"/>
</dbReference>
<dbReference type="OrthoDB" id="421448at2759"/>
<evidence type="ECO:0000256" key="7">
    <source>
        <dbReference type="ARBA" id="ARBA00023212"/>
    </source>
</evidence>
<dbReference type="CDD" id="cd10221">
    <property type="entry name" value="ASKHA_NBD_Arp3-like"/>
    <property type="match status" value="1"/>
</dbReference>
<keyword evidence="7" id="KW-0206">Cytoskeleton</keyword>
<dbReference type="GO" id="GO:0044396">
    <property type="term" value="P:actin cortical patch organization"/>
    <property type="evidence" value="ECO:0007669"/>
    <property type="project" value="EnsemblFungi"/>
</dbReference>
<dbReference type="Proteomes" id="UP000094236">
    <property type="component" value="Unassembled WGS sequence"/>
</dbReference>
<evidence type="ECO:0000256" key="6">
    <source>
        <dbReference type="ARBA" id="ARBA00023203"/>
    </source>
</evidence>
<keyword evidence="5" id="KW-0067">ATP-binding</keyword>
<dbReference type="GO" id="GO:0051015">
    <property type="term" value="F:actin filament binding"/>
    <property type="evidence" value="ECO:0007669"/>
    <property type="project" value="EnsemblFungi"/>
</dbReference>
<dbReference type="PROSITE" id="PS01132">
    <property type="entry name" value="ACTINS_ACT_LIKE"/>
    <property type="match status" value="1"/>
</dbReference>
<name>A0A1E4TRD6_PACTA</name>
<dbReference type="STRING" id="669874.A0A1E4TRD6"/>
<evidence type="ECO:0000256" key="5">
    <source>
        <dbReference type="ARBA" id="ARBA00022840"/>
    </source>
</evidence>
<sequence length="436" mass="48200">MSSMGTPAVVMDSGTGLTKLGFAGNDAPSWVFPTAISTRVPGSSGSKSSAPSKPSILSSASAASKISSNNVSIKRGMEDLDFYIGEEAIEAAKGPSYSLNYPIRHGQIDNWDHMERFWENSIFKYLKCEPEDHYFLLTEPPLNPPENRENTAEIMFESFSCAGLYIAVQAVLALAASWTSSKVQDRSLTGTVIDSGDGVTHVIPVAEGYVIGSAIKNIPIAGRDITLFIQSLLRDRGEPDTSLRTAERIKQEFSYVCPDMVKEFGKFDSQPEKFAQYIVETTNRAKPLTVDVGYERFLAPEIFFNPEIASSDFLTPLPEVVDQVIQASPIDVRKNLYRNIVLSGGSTMFKNFGRRLQLDLKSIVNERVHQSERLSGAKSSGVEVQVISHKRQKNAVWFGGSLLAQTNEFKSYCHTKQDYDEYGPNIVRNFSLFSVP</sequence>
<keyword evidence="3" id="KW-0963">Cytoplasm</keyword>
<dbReference type="AlphaFoldDB" id="A0A1E4TRD6"/>
<keyword evidence="11" id="KW-1185">Reference proteome</keyword>
<dbReference type="SMART" id="SM00268">
    <property type="entry name" value="ACTIN"/>
    <property type="match status" value="1"/>
</dbReference>
<dbReference type="InterPro" id="IPR020902">
    <property type="entry name" value="Actin/actin-like_CS"/>
</dbReference>
<evidence type="ECO:0000256" key="1">
    <source>
        <dbReference type="ARBA" id="ARBA00004245"/>
    </source>
</evidence>
<proteinExistence type="inferred from homology"/>
<dbReference type="SUPFAM" id="SSF53067">
    <property type="entry name" value="Actin-like ATPase domain"/>
    <property type="match status" value="2"/>
</dbReference>
<dbReference type="GO" id="GO:0034314">
    <property type="term" value="P:Arp2/3 complex-mediated actin nucleation"/>
    <property type="evidence" value="ECO:0007669"/>
    <property type="project" value="EnsemblFungi"/>
</dbReference>
<evidence type="ECO:0000256" key="8">
    <source>
        <dbReference type="ARBA" id="ARBA00023892"/>
    </source>
</evidence>
<keyword evidence="4" id="KW-0547">Nucleotide-binding</keyword>
<gene>
    <name evidence="10" type="ORF">PACTADRAFT_51152</name>
</gene>
<dbReference type="PANTHER" id="PTHR11937">
    <property type="entry name" value="ACTIN"/>
    <property type="match status" value="1"/>
</dbReference>
<protein>
    <recommendedName>
        <fullName evidence="8">Actin-related protein 3</fullName>
    </recommendedName>
    <alternativeName>
        <fullName evidence="9">Actin-like protein 3</fullName>
    </alternativeName>
</protein>